<dbReference type="GO" id="GO:0016740">
    <property type="term" value="F:transferase activity"/>
    <property type="evidence" value="ECO:0007669"/>
    <property type="project" value="UniProtKB-KW"/>
</dbReference>
<sequence length="167" mass="19601">MIGNDVIDLSVARLESNWQRPGFLNKIFSVKEQFYIETAKDQEQMVWKLWSQKEAAYKIFNRETGTRVFNPIQFECSIDTSVFGKVNFKDKIFFTKTVIDNDKIYTIAVTDPKYFSSVLELKKDHKILKKEGLPFIRNEELGFDYPISVTHHGKFWQAVMLDENCIV</sequence>
<reference evidence="3 4" key="1">
    <citation type="submission" date="2020-08" db="EMBL/GenBank/DDBJ databases">
        <title>Description of novel Flavobacterium F-400 isolate.</title>
        <authorList>
            <person name="Saticioglu I."/>
            <person name="Duman M."/>
            <person name="Altun S."/>
        </authorList>
    </citation>
    <scope>NUCLEOTIDE SEQUENCE [LARGE SCALE GENOMIC DNA]</scope>
    <source>
        <strain evidence="3 4">F-400</strain>
    </source>
</reference>
<dbReference type="SUPFAM" id="SSF56214">
    <property type="entry name" value="4'-phosphopantetheinyl transferase"/>
    <property type="match status" value="1"/>
</dbReference>
<gene>
    <name evidence="3" type="ORF">H8R26_06285</name>
</gene>
<dbReference type="RefSeq" id="WP_166134422.1">
    <property type="nucleotide sequence ID" value="NZ_JAAOBY010000002.1"/>
</dbReference>
<protein>
    <submittedName>
        <fullName evidence="3">4-phosphopantetheinyl transferase family protein</fullName>
    </submittedName>
</protein>
<comment type="caution">
    <text evidence="3">The sequence shown here is derived from an EMBL/GenBank/DDBJ whole genome shotgun (WGS) entry which is preliminary data.</text>
</comment>
<dbReference type="EMBL" id="JACRUM010000002">
    <property type="protein sequence ID" value="MBC5863026.1"/>
    <property type="molecule type" value="Genomic_DNA"/>
</dbReference>
<organism evidence="3 4">
    <name type="scientific">Flavobacterium turcicum</name>
    <dbReference type="NCBI Taxonomy" id="2764718"/>
    <lineage>
        <taxon>Bacteria</taxon>
        <taxon>Pseudomonadati</taxon>
        <taxon>Bacteroidota</taxon>
        <taxon>Flavobacteriia</taxon>
        <taxon>Flavobacteriales</taxon>
        <taxon>Flavobacteriaceae</taxon>
        <taxon>Flavobacterium</taxon>
    </lineage>
</organism>
<accession>A0ABR7JEU3</accession>
<evidence type="ECO:0000256" key="1">
    <source>
        <dbReference type="ARBA" id="ARBA00022679"/>
    </source>
</evidence>
<keyword evidence="4" id="KW-1185">Reference proteome</keyword>
<dbReference type="InterPro" id="IPR037143">
    <property type="entry name" value="4-PPantetheinyl_Trfase_dom_sf"/>
</dbReference>
<evidence type="ECO:0000259" key="2">
    <source>
        <dbReference type="Pfam" id="PF01648"/>
    </source>
</evidence>
<dbReference type="Proteomes" id="UP000621670">
    <property type="component" value="Unassembled WGS sequence"/>
</dbReference>
<dbReference type="Pfam" id="PF01648">
    <property type="entry name" value="ACPS"/>
    <property type="match status" value="1"/>
</dbReference>
<name>A0ABR7JEU3_9FLAO</name>
<dbReference type="Gene3D" id="3.90.470.20">
    <property type="entry name" value="4'-phosphopantetheinyl transferase domain"/>
    <property type="match status" value="1"/>
</dbReference>
<feature type="domain" description="4'-phosphopantetheinyl transferase" evidence="2">
    <location>
        <begin position="2"/>
        <end position="95"/>
    </location>
</feature>
<evidence type="ECO:0000313" key="4">
    <source>
        <dbReference type="Proteomes" id="UP000621670"/>
    </source>
</evidence>
<evidence type="ECO:0000313" key="3">
    <source>
        <dbReference type="EMBL" id="MBC5863026.1"/>
    </source>
</evidence>
<keyword evidence="1 3" id="KW-0808">Transferase</keyword>
<dbReference type="InterPro" id="IPR008278">
    <property type="entry name" value="4-PPantetheinyl_Trfase_dom"/>
</dbReference>
<proteinExistence type="predicted"/>